<dbReference type="Proteomes" id="UP000001055">
    <property type="component" value="Unassembled WGS sequence"/>
</dbReference>
<proteinExistence type="predicted"/>
<accession>Q0UIZ3</accession>
<organism evidence="1 2">
    <name type="scientific">Phaeosphaeria nodorum (strain SN15 / ATCC MYA-4574 / FGSC 10173)</name>
    <name type="common">Glume blotch fungus</name>
    <name type="synonym">Parastagonospora nodorum</name>
    <dbReference type="NCBI Taxonomy" id="321614"/>
    <lineage>
        <taxon>Eukaryota</taxon>
        <taxon>Fungi</taxon>
        <taxon>Dikarya</taxon>
        <taxon>Ascomycota</taxon>
        <taxon>Pezizomycotina</taxon>
        <taxon>Dothideomycetes</taxon>
        <taxon>Pleosporomycetidae</taxon>
        <taxon>Pleosporales</taxon>
        <taxon>Pleosporineae</taxon>
        <taxon>Phaeosphaeriaceae</taxon>
        <taxon>Parastagonospora</taxon>
    </lineage>
</organism>
<dbReference type="GeneID" id="5975488"/>
<dbReference type="HOGENOM" id="CLU_3107147_0_0_1"/>
<dbReference type="EMBL" id="CH445336">
    <property type="protein sequence ID" value="EAT84547.1"/>
    <property type="molecule type" value="Genomic_DNA"/>
</dbReference>
<dbReference type="InParanoid" id="Q0UIZ3"/>
<evidence type="ECO:0000313" key="2">
    <source>
        <dbReference type="Proteomes" id="UP000001055"/>
    </source>
</evidence>
<evidence type="ECO:0000313" key="1">
    <source>
        <dbReference type="EMBL" id="EAT84547.1"/>
    </source>
</evidence>
<gene>
    <name evidence="1" type="ORF">SNOG_08271</name>
</gene>
<dbReference type="KEGG" id="pno:SNOG_08271"/>
<protein>
    <submittedName>
        <fullName evidence="1">Uncharacterized protein</fullName>
    </submittedName>
</protein>
<reference evidence="2" key="1">
    <citation type="journal article" date="2007" name="Plant Cell">
        <title>Dothideomycete-plant interactions illuminated by genome sequencing and EST analysis of the wheat pathogen Stagonospora nodorum.</title>
        <authorList>
            <person name="Hane J.K."/>
            <person name="Lowe R.G."/>
            <person name="Solomon P.S."/>
            <person name="Tan K.C."/>
            <person name="Schoch C.L."/>
            <person name="Spatafora J.W."/>
            <person name="Crous P.W."/>
            <person name="Kodira C."/>
            <person name="Birren B.W."/>
            <person name="Galagan J.E."/>
            <person name="Torriani S.F."/>
            <person name="McDonald B.A."/>
            <person name="Oliver R.P."/>
        </authorList>
    </citation>
    <scope>NUCLEOTIDE SEQUENCE [LARGE SCALE GENOMIC DNA]</scope>
    <source>
        <strain evidence="2">SN15 / ATCC MYA-4574 / FGSC 10173</strain>
    </source>
</reference>
<sequence>MASTSWYLSEERHGPLALLYLLSSRKYAIDGMLVAQAKLERPLAKIRAGAS</sequence>
<name>Q0UIZ3_PHANO</name>
<dbReference type="RefSeq" id="XP_001798590.1">
    <property type="nucleotide sequence ID" value="XM_001798538.1"/>
</dbReference>
<dbReference type="AlphaFoldDB" id="Q0UIZ3"/>